<dbReference type="Gene3D" id="3.20.110.10">
    <property type="entry name" value="Glycoside hydrolase 38, N terminal domain"/>
    <property type="match status" value="1"/>
</dbReference>
<dbReference type="InterPro" id="IPR027291">
    <property type="entry name" value="Glyco_hydro_38_N_sf"/>
</dbReference>
<evidence type="ECO:0000256" key="1">
    <source>
        <dbReference type="ARBA" id="ARBA00006821"/>
    </source>
</evidence>
<dbReference type="Proteomes" id="UP000050465">
    <property type="component" value="Unassembled WGS sequence"/>
</dbReference>
<dbReference type="GO" id="GO:0005975">
    <property type="term" value="P:carbohydrate metabolic process"/>
    <property type="evidence" value="ECO:0007669"/>
    <property type="project" value="InterPro"/>
</dbReference>
<dbReference type="Pfam" id="PF03065">
    <property type="entry name" value="Glyco_hydro_57"/>
    <property type="match status" value="1"/>
</dbReference>
<evidence type="ECO:0000256" key="3">
    <source>
        <dbReference type="RuleBase" id="RU361196"/>
    </source>
</evidence>
<dbReference type="InterPro" id="IPR021923">
    <property type="entry name" value="DUF3536"/>
</dbReference>
<organism evidence="5 6">
    <name type="scientific">Phormidesmis priestleyi Ana</name>
    <dbReference type="NCBI Taxonomy" id="1666911"/>
    <lineage>
        <taxon>Bacteria</taxon>
        <taxon>Bacillati</taxon>
        <taxon>Cyanobacteriota</taxon>
        <taxon>Cyanophyceae</taxon>
        <taxon>Leptolyngbyales</taxon>
        <taxon>Leptolyngbyaceae</taxon>
        <taxon>Phormidesmis</taxon>
    </lineage>
</organism>
<gene>
    <name evidence="5" type="ORF">HLUCCA11_12790</name>
</gene>
<dbReference type="InterPro" id="IPR004300">
    <property type="entry name" value="Glyco_hydro_57_N"/>
</dbReference>
<protein>
    <submittedName>
        <fullName evidence="5">Alpha-amylase/alpha-mannosidase</fullName>
    </submittedName>
</protein>
<evidence type="ECO:0000313" key="6">
    <source>
        <dbReference type="Proteomes" id="UP000050465"/>
    </source>
</evidence>
<dbReference type="EMBL" id="LJZR01000015">
    <property type="protein sequence ID" value="KPQ35041.1"/>
    <property type="molecule type" value="Genomic_DNA"/>
</dbReference>
<evidence type="ECO:0000256" key="2">
    <source>
        <dbReference type="ARBA" id="ARBA00023277"/>
    </source>
</evidence>
<comment type="caution">
    <text evidence="5">The sequence shown here is derived from an EMBL/GenBank/DDBJ whole genome shotgun (WGS) entry which is preliminary data.</text>
</comment>
<dbReference type="STRING" id="1666911.HLUCCA11_12790"/>
<evidence type="ECO:0000259" key="4">
    <source>
        <dbReference type="Pfam" id="PF03065"/>
    </source>
</evidence>
<dbReference type="GO" id="GO:0003824">
    <property type="term" value="F:catalytic activity"/>
    <property type="evidence" value="ECO:0007669"/>
    <property type="project" value="InterPro"/>
</dbReference>
<dbReference type="PANTHER" id="PTHR36306">
    <property type="entry name" value="ALPHA-AMYLASE-RELATED-RELATED"/>
    <property type="match status" value="1"/>
</dbReference>
<name>A0A0P7YXS5_9CYAN</name>
<dbReference type="SUPFAM" id="SSF88713">
    <property type="entry name" value="Glycoside hydrolase/deacetylase"/>
    <property type="match status" value="1"/>
</dbReference>
<keyword evidence="2 3" id="KW-0119">Carbohydrate metabolism</keyword>
<feature type="domain" description="Glycoside hydrolase family 57 N-terminal" evidence="4">
    <location>
        <begin position="132"/>
        <end position="347"/>
    </location>
</feature>
<reference evidence="5 6" key="1">
    <citation type="submission" date="2015-09" db="EMBL/GenBank/DDBJ databases">
        <title>Identification and resolution of microdiversity through metagenomic sequencing of parallel consortia.</title>
        <authorList>
            <person name="Nelson W.C."/>
            <person name="Romine M.F."/>
            <person name="Lindemann S.R."/>
        </authorList>
    </citation>
    <scope>NUCLEOTIDE SEQUENCE [LARGE SCALE GENOMIC DNA]</scope>
    <source>
        <strain evidence="5">Ana</strain>
    </source>
</reference>
<dbReference type="InterPro" id="IPR011330">
    <property type="entry name" value="Glyco_hydro/deAcase_b/a-brl"/>
</dbReference>
<dbReference type="PATRIC" id="fig|1666911.3.peg.4716"/>
<dbReference type="CDD" id="cd10797">
    <property type="entry name" value="GH57N_APU_like_1"/>
    <property type="match status" value="1"/>
</dbReference>
<accession>A0A0P7YXS5</accession>
<proteinExistence type="inferred from homology"/>
<sequence>MVKSQGTSTVEAANEPNRPIATGVHICVHGHFYQPPRENPSLNVVEQQPGAAPFHDWNERILYESYRPNAFARILNDQGEVIRIVNNYEHISFNIGPTLMSWLERHDVETYQRILEADRLSCDRNFGHGNAIAQVYNHIILPLANSRDKVTQVHWGIADFQRRFGRDPEGMWLAETAVDNATLEVLANEGIKFIVLAPSQAQRCRRFGLDNGFDQWQDVGHGDIDPTRPYRCFIPEQPNGRNYIDIFFYDGPISGDMGFDDILRSSQSFADRLGQAVQPCDADGDAAFNGASKADFKGSDRAQIISVATDGETFGHHRAGAEKALAYALVSEFPSRGWQVTSYARYLSLCEPTWEVQLKPVTAWSCSHGVDRWQSDCGCGGGGGWQQQWREPLRQALDWLRDRLAVLYEKSALGLLKNPWEARNAYISVVGDRRKASIDSFFAEHQHHPLTNTECTRALQLLEMQRHTLLMYTSCGWFFDEISRPEGTQLLRYASRAIELAEAISGAALEAEFIGRLERAPSNVAYFQDGAGVYLKQVKPHQVTLEQVVAHYAMGSLFNSYRSEHQLYCYQVNRKDYYQQPLGSLTLAVGQVEVTSEMTQETVLLAFSVLHLGGWDFHCGVQAFPSHKAYRSAKSAVITAFTSNSIAQSVLSITQYFSPTYTLQDLFAEERQQIMQQLNQETLQRLDQLYEQVYRENYGILMAFHRDHIEVPQALQVAADITLSHRALEVIRALEQDITEPDGDLLKIAVGRIAELEGIAVEAHHFRCKLKLPGAQPVLERLISQGLSQTLQAAACSDSHQLETPIEALERLICLAQKLSLPLSLYRAQELFYRYLVSVRAGDNDIYLEKMSAAQSVTPAWNLLVKLGRSLAVDVMSIRA</sequence>
<evidence type="ECO:0000313" key="5">
    <source>
        <dbReference type="EMBL" id="KPQ35041.1"/>
    </source>
</evidence>
<dbReference type="InterPro" id="IPR052046">
    <property type="entry name" value="GH57_Enzymes"/>
</dbReference>
<dbReference type="PANTHER" id="PTHR36306:SF3">
    <property type="entry name" value="GLYCOSIDE HYDROLASE FAMILY 57"/>
    <property type="match status" value="1"/>
</dbReference>
<dbReference type="Pfam" id="PF12055">
    <property type="entry name" value="DUF3536"/>
    <property type="match status" value="1"/>
</dbReference>
<comment type="similarity">
    <text evidence="1 3">Belongs to the glycosyl hydrolase 57 family.</text>
</comment>
<dbReference type="AlphaFoldDB" id="A0A0P7YXS5"/>